<proteinExistence type="predicted"/>
<keyword evidence="1" id="KW-0378">Hydrolase</keyword>
<keyword evidence="1" id="KW-0547">Nucleotide-binding</keyword>
<reference evidence="1 2" key="1">
    <citation type="submission" date="2014-09" db="EMBL/GenBank/DDBJ databases">
        <title>Genome sequence of Pseudomonas lutea strain DSM 17257T.</title>
        <authorList>
            <person name="Kwak Y."/>
            <person name="Shin J.-H."/>
        </authorList>
    </citation>
    <scope>NUCLEOTIDE SEQUENCE [LARGE SCALE GENOMIC DNA]</scope>
    <source>
        <strain evidence="1 2">DSM 17257</strain>
    </source>
</reference>
<dbReference type="Proteomes" id="UP000029719">
    <property type="component" value="Unassembled WGS sequence"/>
</dbReference>
<dbReference type="OrthoDB" id="8912324at2"/>
<dbReference type="GO" id="GO:0004386">
    <property type="term" value="F:helicase activity"/>
    <property type="evidence" value="ECO:0007669"/>
    <property type="project" value="UniProtKB-KW"/>
</dbReference>
<keyword evidence="1" id="KW-0067">ATP-binding</keyword>
<name>A0A9X0ECK8_9PSED</name>
<evidence type="ECO:0000313" key="2">
    <source>
        <dbReference type="Proteomes" id="UP000029719"/>
    </source>
</evidence>
<dbReference type="RefSeq" id="WP_037017312.1">
    <property type="nucleotide sequence ID" value="NZ_JRMB01000002.1"/>
</dbReference>
<organism evidence="1 2">
    <name type="scientific">Pseudomonas lutea</name>
    <dbReference type="NCBI Taxonomy" id="243924"/>
    <lineage>
        <taxon>Bacteria</taxon>
        <taxon>Pseudomonadati</taxon>
        <taxon>Pseudomonadota</taxon>
        <taxon>Gammaproteobacteria</taxon>
        <taxon>Pseudomonadales</taxon>
        <taxon>Pseudomonadaceae</taxon>
        <taxon>Pseudomonas</taxon>
    </lineage>
</organism>
<dbReference type="AlphaFoldDB" id="A0A9X0ECK8"/>
<comment type="caution">
    <text evidence="1">The sequence shown here is derived from an EMBL/GenBank/DDBJ whole genome shotgun (WGS) entry which is preliminary data.</text>
</comment>
<protein>
    <submittedName>
        <fullName evidence="1">Helicase</fullName>
    </submittedName>
</protein>
<accession>A0A9X0ECK8</accession>
<dbReference type="Pfam" id="PF14375">
    <property type="entry name" value="Cys_rich_CWC"/>
    <property type="match status" value="1"/>
</dbReference>
<dbReference type="EMBL" id="JRMB01000002">
    <property type="protein sequence ID" value="KGF63296.1"/>
    <property type="molecule type" value="Genomic_DNA"/>
</dbReference>
<dbReference type="InterPro" id="IPR032720">
    <property type="entry name" value="Cys_rich_CWC"/>
</dbReference>
<keyword evidence="1" id="KW-0347">Helicase</keyword>
<evidence type="ECO:0000313" key="1">
    <source>
        <dbReference type="EMBL" id="KGF63296.1"/>
    </source>
</evidence>
<sequence length="72" mass="7423">MNISPIDPNTCPVCGASNRCTLANPRTVGQACWCFTAEIDPAALEALPEEARGQACLCPQCAGVDAASRNAS</sequence>
<gene>
    <name evidence="1" type="ORF">LT42_15315</name>
</gene>